<dbReference type="Gene3D" id="3.90.740.10">
    <property type="entry name" value="Valyl/Leucyl/Isoleucyl-tRNA synthetase, editing domain"/>
    <property type="match status" value="1"/>
</dbReference>
<keyword evidence="3" id="KW-0547">Nucleotide-binding</keyword>
<dbReference type="WBParaSite" id="ECPE_0000110601-mRNA-1">
    <property type="protein sequence ID" value="ECPE_0000110601-mRNA-1"/>
    <property type="gene ID" value="ECPE_0000110601"/>
</dbReference>
<evidence type="ECO:0000256" key="4">
    <source>
        <dbReference type="ARBA" id="ARBA00022840"/>
    </source>
</evidence>
<evidence type="ECO:0000256" key="3">
    <source>
        <dbReference type="ARBA" id="ARBA00022741"/>
    </source>
</evidence>
<evidence type="ECO:0000256" key="1">
    <source>
        <dbReference type="ARBA" id="ARBA00005594"/>
    </source>
</evidence>
<proteinExistence type="inferred from homology"/>
<comment type="similarity">
    <text evidence="1">Belongs to the class-I aminoacyl-tRNA synthetase family.</text>
</comment>
<dbReference type="InterPro" id="IPR023586">
    <property type="entry name" value="Ile-tRNA-ligase_type2"/>
</dbReference>
<accession>A0A183A2C1</accession>
<evidence type="ECO:0000313" key="8">
    <source>
        <dbReference type="EMBL" id="VDP33335.1"/>
    </source>
</evidence>
<reference evidence="8 9" key="2">
    <citation type="submission" date="2018-11" db="EMBL/GenBank/DDBJ databases">
        <authorList>
            <consortium name="Pathogen Informatics"/>
        </authorList>
    </citation>
    <scope>NUCLEOTIDE SEQUENCE [LARGE SCALE GENOMIC DNA]</scope>
    <source>
        <strain evidence="8 9">Egypt</strain>
    </source>
</reference>
<dbReference type="SUPFAM" id="SSF52374">
    <property type="entry name" value="Nucleotidylyl transferase"/>
    <property type="match status" value="1"/>
</dbReference>
<gene>
    <name evidence="8" type="ORF">ECPE_LOCUS1106</name>
</gene>
<dbReference type="GO" id="GO:0006428">
    <property type="term" value="P:isoleucyl-tRNA aminoacylation"/>
    <property type="evidence" value="ECO:0007669"/>
    <property type="project" value="TreeGrafter"/>
</dbReference>
<reference evidence="10" key="1">
    <citation type="submission" date="2016-06" db="UniProtKB">
        <authorList>
            <consortium name="WormBaseParasite"/>
        </authorList>
    </citation>
    <scope>IDENTIFICATION</scope>
</reference>
<keyword evidence="9" id="KW-1185">Reference proteome</keyword>
<dbReference type="GO" id="GO:0002161">
    <property type="term" value="F:aminoacyl-tRNA deacylase activity"/>
    <property type="evidence" value="ECO:0007669"/>
    <property type="project" value="InterPro"/>
</dbReference>
<dbReference type="OrthoDB" id="1706657at2759"/>
<evidence type="ECO:0000256" key="6">
    <source>
        <dbReference type="ARBA" id="ARBA00023146"/>
    </source>
</evidence>
<evidence type="ECO:0000256" key="2">
    <source>
        <dbReference type="ARBA" id="ARBA00022598"/>
    </source>
</evidence>
<evidence type="ECO:0000313" key="9">
    <source>
        <dbReference type="Proteomes" id="UP000272942"/>
    </source>
</evidence>
<keyword evidence="4" id="KW-0067">ATP-binding</keyword>
<dbReference type="SUPFAM" id="SSF50677">
    <property type="entry name" value="ValRS/IleRS/LeuRS editing domain"/>
    <property type="match status" value="1"/>
</dbReference>
<name>A0A183A2C1_9TREM</name>
<dbReference type="InterPro" id="IPR002300">
    <property type="entry name" value="aa-tRNA-synth_Ia"/>
</dbReference>
<keyword evidence="2" id="KW-0436">Ligase</keyword>
<dbReference type="GO" id="GO:0004822">
    <property type="term" value="F:isoleucine-tRNA ligase activity"/>
    <property type="evidence" value="ECO:0007669"/>
    <property type="project" value="InterPro"/>
</dbReference>
<dbReference type="InterPro" id="IPR009008">
    <property type="entry name" value="Val/Leu/Ile-tRNA-synth_edit"/>
</dbReference>
<evidence type="ECO:0000259" key="7">
    <source>
        <dbReference type="Pfam" id="PF00133"/>
    </source>
</evidence>
<sequence length="103" mass="11542">MFDKGLVYRGVKVMPFSTACSTPLSNFEAGQNYKDVQDPAVIVSFPLDTQKDVEFVAWTTTPWTLVSNLALCVHPDKEYVKVLGKISNLDFNFAHSYVCFSIV</sequence>
<dbReference type="PANTHER" id="PTHR42780:SF1">
    <property type="entry name" value="ISOLEUCINE--TRNA LIGASE, CYTOPLASMIC"/>
    <property type="match status" value="1"/>
</dbReference>
<dbReference type="Proteomes" id="UP000272942">
    <property type="component" value="Unassembled WGS sequence"/>
</dbReference>
<keyword evidence="6" id="KW-0030">Aminoacyl-tRNA synthetase</keyword>
<dbReference type="EMBL" id="UZAN01005367">
    <property type="protein sequence ID" value="VDP33335.1"/>
    <property type="molecule type" value="Genomic_DNA"/>
</dbReference>
<evidence type="ECO:0000256" key="5">
    <source>
        <dbReference type="ARBA" id="ARBA00022917"/>
    </source>
</evidence>
<protein>
    <submittedName>
        <fullName evidence="10">tRNA-synt_1 domain-containing protein</fullName>
    </submittedName>
</protein>
<dbReference type="GO" id="GO:0005524">
    <property type="term" value="F:ATP binding"/>
    <property type="evidence" value="ECO:0007669"/>
    <property type="project" value="UniProtKB-KW"/>
</dbReference>
<dbReference type="PANTHER" id="PTHR42780">
    <property type="entry name" value="SOLEUCYL-TRNA SYNTHETASE"/>
    <property type="match status" value="1"/>
</dbReference>
<evidence type="ECO:0000313" key="10">
    <source>
        <dbReference type="WBParaSite" id="ECPE_0000110601-mRNA-1"/>
    </source>
</evidence>
<dbReference type="Pfam" id="PF00133">
    <property type="entry name" value="tRNA-synt_1"/>
    <property type="match status" value="1"/>
</dbReference>
<keyword evidence="5" id="KW-0648">Protein biosynthesis</keyword>
<organism evidence="10">
    <name type="scientific">Echinostoma caproni</name>
    <dbReference type="NCBI Taxonomy" id="27848"/>
    <lineage>
        <taxon>Eukaryota</taxon>
        <taxon>Metazoa</taxon>
        <taxon>Spiralia</taxon>
        <taxon>Lophotrochozoa</taxon>
        <taxon>Platyhelminthes</taxon>
        <taxon>Trematoda</taxon>
        <taxon>Digenea</taxon>
        <taxon>Plagiorchiida</taxon>
        <taxon>Echinostomata</taxon>
        <taxon>Echinostomatoidea</taxon>
        <taxon>Echinostomatidae</taxon>
        <taxon>Echinostoma</taxon>
    </lineage>
</organism>
<dbReference type="AlphaFoldDB" id="A0A183A2C1"/>
<feature type="domain" description="Aminoacyl-tRNA synthetase class Ia" evidence="7">
    <location>
        <begin position="1"/>
        <end position="54"/>
    </location>
</feature>